<proteinExistence type="predicted"/>
<keyword evidence="2" id="KW-0812">Transmembrane</keyword>
<keyword evidence="2" id="KW-1133">Transmembrane helix</keyword>
<dbReference type="AlphaFoldDB" id="A0A7E4UYM8"/>
<protein>
    <submittedName>
        <fullName evidence="5">Uncharacterized protein</fullName>
    </submittedName>
</protein>
<feature type="region of interest" description="Disordered" evidence="1">
    <location>
        <begin position="477"/>
        <end position="503"/>
    </location>
</feature>
<feature type="signal peptide" evidence="3">
    <location>
        <begin position="1"/>
        <end position="21"/>
    </location>
</feature>
<accession>A0A7E4UYM8</accession>
<feature type="region of interest" description="Disordered" evidence="1">
    <location>
        <begin position="579"/>
        <end position="884"/>
    </location>
</feature>
<feature type="compositionally biased region" description="Basic and acidic residues" evidence="1">
    <location>
        <begin position="634"/>
        <end position="654"/>
    </location>
</feature>
<feature type="compositionally biased region" description="Basic and acidic residues" evidence="1">
    <location>
        <begin position="554"/>
        <end position="563"/>
    </location>
</feature>
<dbReference type="WBParaSite" id="Pan_g14396.t3">
    <property type="protein sequence ID" value="Pan_g14396.t3"/>
    <property type="gene ID" value="Pan_g14396"/>
</dbReference>
<name>A0A7E4UYM8_PANRE</name>
<reference evidence="4" key="1">
    <citation type="journal article" date="2013" name="Genetics">
        <title>The draft genome and transcriptome of Panagrellus redivivus are shaped by the harsh demands of a free-living lifestyle.</title>
        <authorList>
            <person name="Srinivasan J."/>
            <person name="Dillman A.R."/>
            <person name="Macchietto M.G."/>
            <person name="Heikkinen L."/>
            <person name="Lakso M."/>
            <person name="Fracchia K.M."/>
            <person name="Antoshechkin I."/>
            <person name="Mortazavi A."/>
            <person name="Wong G."/>
            <person name="Sternberg P.W."/>
        </authorList>
    </citation>
    <scope>NUCLEOTIDE SEQUENCE [LARGE SCALE GENOMIC DNA]</scope>
    <source>
        <strain evidence="4">MT8872</strain>
    </source>
</reference>
<keyword evidence="4" id="KW-1185">Reference proteome</keyword>
<evidence type="ECO:0000256" key="2">
    <source>
        <dbReference type="SAM" id="Phobius"/>
    </source>
</evidence>
<evidence type="ECO:0000313" key="4">
    <source>
        <dbReference type="Proteomes" id="UP000492821"/>
    </source>
</evidence>
<evidence type="ECO:0000256" key="3">
    <source>
        <dbReference type="SAM" id="SignalP"/>
    </source>
</evidence>
<feature type="compositionally biased region" description="Basic residues" evidence="1">
    <location>
        <begin position="594"/>
        <end position="610"/>
    </location>
</feature>
<keyword evidence="3" id="KW-0732">Signal</keyword>
<organism evidence="4 5">
    <name type="scientific">Panagrellus redivivus</name>
    <name type="common">Microworm</name>
    <dbReference type="NCBI Taxonomy" id="6233"/>
    <lineage>
        <taxon>Eukaryota</taxon>
        <taxon>Metazoa</taxon>
        <taxon>Ecdysozoa</taxon>
        <taxon>Nematoda</taxon>
        <taxon>Chromadorea</taxon>
        <taxon>Rhabditida</taxon>
        <taxon>Tylenchina</taxon>
        <taxon>Panagrolaimomorpha</taxon>
        <taxon>Panagrolaimoidea</taxon>
        <taxon>Panagrolaimidae</taxon>
        <taxon>Panagrellus</taxon>
    </lineage>
</organism>
<keyword evidence="2" id="KW-0472">Membrane</keyword>
<reference evidence="5" key="2">
    <citation type="submission" date="2020-10" db="UniProtKB">
        <authorList>
            <consortium name="WormBaseParasite"/>
        </authorList>
    </citation>
    <scope>IDENTIFICATION</scope>
</reference>
<feature type="region of interest" description="Disordered" evidence="1">
    <location>
        <begin position="525"/>
        <end position="564"/>
    </location>
</feature>
<sequence length="884" mass="98048">MHFCTLIVAAFIVISGLPASAKDDGDETPSPELCSISNLENIEGIEKAIFYVITPDCRFYAWRNGFIPRNDEVGLNGTKHIIQTHATKKIDRLGPFVMQMGLSKKCATESGAFVFGHREGEGRPELVFMTRYEPGNYVLLRIPVEEYLETATHTHKNLIAMFEESGIMVNTTQKLSTCTFYKDELQCFWLSNENELHMMPFEKYTHAHTKKDEYRPLGQSILGTLENRRMVDQMASLYESGPVASVYMYDALTDGWLYRWNDAERTATNSKLINLNTIPKMENHLASLAILDRATMILTKCDTVECYYYWASLQIESKTPSTCLFLSKLHTISGVITDVRLPEVVPDAEAQIASTFLLFMALADHPYWPVILLVVVSVLIFLLVLVCAFVYESFGFKKRLVVEKVMDTKYARIFWPNNGDIVSLTLSDIETAEAASSQALATIEAENGQIPAAQHTSSSSMPLQSPPMTSRLLFTEEENKTASSLRHSSPINPKIPVNTTPKNENFTSASSHPGFVNIRYATHQPPVLNPRKAPDARKSRITPAIVDVAPSPAARKDDKKVQEDDALASVKVEPLKEDQQLVDAPYTPATLQSRARKASKAKRQKRRARTPRGTEMEIDRTQQSEKGAVGSVEPSRKRLASEEPFKLSVRDPKTGKSVASRKSQVSREPVALIEPKRARPRPRIARVARSPSPMQDSTSRQSISSTQASASKKRPTREALPPTDVTQPSVSSKKKPQPRNAGTPTQRSRSRAAPPGTKYYSVQGGKPEGTKYYSVQGGKPEGTKYYSVQGPKPAGTKYYSVQTAPPQEATVEKAESTYVSASKQPNKSNYGSAKTSIPKNSQYLGRGAPSTAQNKSMYGAPFLEKSHDSTDLRTASSRSKRALP</sequence>
<evidence type="ECO:0000313" key="5">
    <source>
        <dbReference type="WBParaSite" id="Pan_g14396.t3"/>
    </source>
</evidence>
<feature type="compositionally biased region" description="Basic and acidic residues" evidence="1">
    <location>
        <begin position="612"/>
        <end position="623"/>
    </location>
</feature>
<feature type="transmembrane region" description="Helical" evidence="2">
    <location>
        <begin position="367"/>
        <end position="391"/>
    </location>
</feature>
<dbReference type="Proteomes" id="UP000492821">
    <property type="component" value="Unassembled WGS sequence"/>
</dbReference>
<evidence type="ECO:0000256" key="1">
    <source>
        <dbReference type="SAM" id="MobiDB-lite"/>
    </source>
</evidence>
<feature type="compositionally biased region" description="Polar residues" evidence="1">
    <location>
        <begin position="817"/>
        <end position="843"/>
    </location>
</feature>
<feature type="compositionally biased region" description="Polar residues" evidence="1">
    <location>
        <begin position="694"/>
        <end position="710"/>
    </location>
</feature>
<feature type="chain" id="PRO_5028806039" evidence="3">
    <location>
        <begin position="22"/>
        <end position="884"/>
    </location>
</feature>
<feature type="compositionally biased region" description="Polar residues" evidence="1">
    <location>
        <begin position="481"/>
        <end position="503"/>
    </location>
</feature>